<gene>
    <name evidence="7" type="ORF">NEF87_002596</name>
</gene>
<keyword evidence="3" id="KW-0677">Repeat</keyword>
<dbReference type="InterPro" id="IPR043179">
    <property type="entry name" value="Vault_2_sf"/>
</dbReference>
<dbReference type="InterPro" id="IPR043023">
    <property type="entry name" value="MVP_rep_sf"/>
</dbReference>
<dbReference type="Pfam" id="PF01505">
    <property type="entry name" value="Vault"/>
    <property type="match status" value="1"/>
</dbReference>
<evidence type="ECO:0000259" key="6">
    <source>
        <dbReference type="Pfam" id="PF11978"/>
    </source>
</evidence>
<dbReference type="InterPro" id="IPR021870">
    <property type="entry name" value="MVP_shoulder"/>
</dbReference>
<keyword evidence="4" id="KW-0687">Ribonucleoprotein</keyword>
<dbReference type="Gene3D" id="2.30.30.620">
    <property type="match status" value="1"/>
</dbReference>
<keyword evidence="8" id="KW-1185">Reference proteome</keyword>
<feature type="domain" description="Major vault protein shoulder" evidence="6">
    <location>
        <begin position="284"/>
        <end position="393"/>
    </location>
</feature>
<dbReference type="Pfam" id="PF11978">
    <property type="entry name" value="MVP_shoulder"/>
    <property type="match status" value="1"/>
</dbReference>
<dbReference type="PANTHER" id="PTHR14165:SF3">
    <property type="entry name" value="MAJOR VAULT PROTEIN"/>
    <property type="match status" value="1"/>
</dbReference>
<feature type="domain" description="Major vault protein repeat" evidence="5">
    <location>
        <begin position="112"/>
        <end position="151"/>
    </location>
</feature>
<accession>A0ABY6HSB4</accession>
<dbReference type="InterPro" id="IPR002499">
    <property type="entry name" value="Vault_N"/>
</dbReference>
<evidence type="ECO:0000256" key="3">
    <source>
        <dbReference type="ARBA" id="ARBA00022737"/>
    </source>
</evidence>
<dbReference type="InterPro" id="IPR041139">
    <property type="entry name" value="MVP_rep_dom"/>
</dbReference>
<evidence type="ECO:0000256" key="1">
    <source>
        <dbReference type="ARBA" id="ARBA00004496"/>
    </source>
</evidence>
<sequence>MKKLSSPAKTHKISTLILTELEYCHVINKFTGQVNLIEGPYRRIKYLWWKKLYGTIREKIIIKEGQYATIINPHDSKKRIIKHGVREIRQGPCIFSLYPGEILEDGKIYNNYVLAHDRGLIIRCIQDYREDEIMHKAGDIWMRKGPMIYYPHIYTKIEKEIEAISLGAQDGLYIKNFNTGQVRLEKGPQTLMLTPFEELYYKHYSIAEQRALKILGVQIDASRAIPLKLETEEIAMINSGETQRVEIGPKMLLLEPFDRLKTLIISGKTPKMPNILTKWKIFLGPMFVSDQLCVRTKDNAELLIHLRYKTRFNIDPKNLKKIFAVEDFIGYATETMASIIRQEAAQHNFEEFHSKAAELIEPVLFKHDLTYFRFDENYFEIFGLDIKKILPQDAEIANQLNAAIKSNMDVYVNKIQQTAQLEAERQLVEGRIEIEDTKQALYEKELANFKFKEIGNAKIEAEASIERTRGEMESIQMRESIVNQGEELHLKNTLLLLESSTTEEYLRLQQVKSFQNVEKTVILPTDSKIFVPMGDINPYGQKKQTSMI</sequence>
<dbReference type="Gene3D" id="2.30.30.560">
    <property type="match status" value="1"/>
</dbReference>
<dbReference type="PANTHER" id="PTHR14165">
    <property type="entry name" value="MAJOR VAULT PROTEIN"/>
    <property type="match status" value="1"/>
</dbReference>
<reference evidence="7" key="1">
    <citation type="submission" date="2022-09" db="EMBL/GenBank/DDBJ databases">
        <title>Actin cytoskeleton and complex cell architecture in an #Asgard archaeon.</title>
        <authorList>
            <person name="Ponce Toledo R.I."/>
            <person name="Schleper C."/>
            <person name="Rodrigues Oliveira T."/>
            <person name="Wollweber F."/>
            <person name="Xu J."/>
            <person name="Rittmann S."/>
            <person name="Klingl A."/>
            <person name="Pilhofer M."/>
        </authorList>
    </citation>
    <scope>NUCLEOTIDE SEQUENCE</scope>
    <source>
        <strain evidence="7">B-35</strain>
    </source>
</reference>
<dbReference type="Gene3D" id="3.30.479.30">
    <property type="entry name" value="Band 7 domain"/>
    <property type="match status" value="1"/>
</dbReference>
<dbReference type="EMBL" id="CP104013">
    <property type="protein sequence ID" value="UYP46311.1"/>
    <property type="molecule type" value="Genomic_DNA"/>
</dbReference>
<evidence type="ECO:0000313" key="8">
    <source>
        <dbReference type="Proteomes" id="UP001208689"/>
    </source>
</evidence>
<proteinExistence type="predicted"/>
<comment type="subcellular location">
    <subcellularLocation>
        <location evidence="1">Cytoplasm</location>
    </subcellularLocation>
</comment>
<dbReference type="Proteomes" id="UP001208689">
    <property type="component" value="Chromosome"/>
</dbReference>
<keyword evidence="2" id="KW-0963">Cytoplasm</keyword>
<dbReference type="Gene3D" id="2.30.30.570">
    <property type="match status" value="1"/>
</dbReference>
<protein>
    <recommendedName>
        <fullName evidence="9">Band 7 domain-containing protein</fullName>
    </recommendedName>
</protein>
<name>A0ABY6HSB4_9ARCH</name>
<dbReference type="Gene3D" id="2.30.30.550">
    <property type="entry name" value="Major Vault Protein repeat"/>
    <property type="match status" value="1"/>
</dbReference>
<evidence type="ECO:0000256" key="2">
    <source>
        <dbReference type="ARBA" id="ARBA00022490"/>
    </source>
</evidence>
<evidence type="ECO:0000259" key="5">
    <source>
        <dbReference type="Pfam" id="PF01505"/>
    </source>
</evidence>
<dbReference type="InterPro" id="IPR036013">
    <property type="entry name" value="Band_7/SPFH_dom_sf"/>
</dbReference>
<dbReference type="InterPro" id="IPR039059">
    <property type="entry name" value="MVP"/>
</dbReference>
<evidence type="ECO:0008006" key="9">
    <source>
        <dbReference type="Google" id="ProtNLM"/>
    </source>
</evidence>
<organism evidence="7 8">
    <name type="scientific">Candidatus Lokiarchaeum ossiferum</name>
    <dbReference type="NCBI Taxonomy" id="2951803"/>
    <lineage>
        <taxon>Archaea</taxon>
        <taxon>Promethearchaeati</taxon>
        <taxon>Promethearchaeota</taxon>
        <taxon>Promethearchaeia</taxon>
        <taxon>Promethearchaeales</taxon>
        <taxon>Promethearchaeaceae</taxon>
        <taxon>Candidatus Lokiarchaeum</taxon>
    </lineage>
</organism>
<evidence type="ECO:0000256" key="4">
    <source>
        <dbReference type="ARBA" id="ARBA00023274"/>
    </source>
</evidence>
<dbReference type="PROSITE" id="PS51224">
    <property type="entry name" value="MVP"/>
    <property type="match status" value="2"/>
</dbReference>
<evidence type="ECO:0000313" key="7">
    <source>
        <dbReference type="EMBL" id="UYP46311.1"/>
    </source>
</evidence>